<proteinExistence type="predicted"/>
<dbReference type="Proteomes" id="UP001060215">
    <property type="component" value="Chromosome 8"/>
</dbReference>
<comment type="caution">
    <text evidence="1">The sequence shown here is derived from an EMBL/GenBank/DDBJ whole genome shotgun (WGS) entry which is preliminary data.</text>
</comment>
<evidence type="ECO:0000313" key="1">
    <source>
        <dbReference type="EMBL" id="KAI8001217.1"/>
    </source>
</evidence>
<reference evidence="1 2" key="1">
    <citation type="journal article" date="2022" name="Plant J.">
        <title>Chromosome-level genome of Camellia lanceoleosa provides a valuable resource for understanding genome evolution and self-incompatibility.</title>
        <authorList>
            <person name="Gong W."/>
            <person name="Xiao S."/>
            <person name="Wang L."/>
            <person name="Liao Z."/>
            <person name="Chang Y."/>
            <person name="Mo W."/>
            <person name="Hu G."/>
            <person name="Li W."/>
            <person name="Zhao G."/>
            <person name="Zhu H."/>
            <person name="Hu X."/>
            <person name="Ji K."/>
            <person name="Xiang X."/>
            <person name="Song Q."/>
            <person name="Yuan D."/>
            <person name="Jin S."/>
            <person name="Zhang L."/>
        </authorList>
    </citation>
    <scope>NUCLEOTIDE SEQUENCE [LARGE SCALE GENOMIC DNA]</scope>
    <source>
        <strain evidence="1">SQ_2022a</strain>
    </source>
</reference>
<gene>
    <name evidence="1" type="ORF">LOK49_LG09G01365</name>
</gene>
<organism evidence="1 2">
    <name type="scientific">Camellia lanceoleosa</name>
    <dbReference type="NCBI Taxonomy" id="1840588"/>
    <lineage>
        <taxon>Eukaryota</taxon>
        <taxon>Viridiplantae</taxon>
        <taxon>Streptophyta</taxon>
        <taxon>Embryophyta</taxon>
        <taxon>Tracheophyta</taxon>
        <taxon>Spermatophyta</taxon>
        <taxon>Magnoliopsida</taxon>
        <taxon>eudicotyledons</taxon>
        <taxon>Gunneridae</taxon>
        <taxon>Pentapetalae</taxon>
        <taxon>asterids</taxon>
        <taxon>Ericales</taxon>
        <taxon>Theaceae</taxon>
        <taxon>Camellia</taxon>
    </lineage>
</organism>
<keyword evidence="2" id="KW-1185">Reference proteome</keyword>
<accession>A0ACC0GJ71</accession>
<evidence type="ECO:0000313" key="2">
    <source>
        <dbReference type="Proteomes" id="UP001060215"/>
    </source>
</evidence>
<name>A0ACC0GJ71_9ERIC</name>
<protein>
    <submittedName>
        <fullName evidence="1">Ribonuclease H protein</fullName>
    </submittedName>
</protein>
<dbReference type="EMBL" id="CM045765">
    <property type="protein sequence ID" value="KAI8001217.1"/>
    <property type="molecule type" value="Genomic_DNA"/>
</dbReference>
<sequence length="531" mass="60756">MGNLMVFKLLEIESPVSQMDFTWSPFWVQVHGLPLEKMTRTNGEAIGKRLGRLIRVDGHSEELLLNRCFFRIRVELDITKPLPRGFFLKKFGRSTEETKELWIDFKIKKLSDFCFDCGRIGHDQNNCKFVTRDEGRTSGYGPELKTGIIRTSGFSVEYSRKQVEETKRSSRAMAHRPRLTNWGLSSSPAREDGARVGETSKTFNVSAHGRGPETAERHLVVLGGDTESVENNPAGPDGDVVNKEVDTKKSISPNSSHYKRVFQSIQLSTPLPDGSLISKVEDVIDYTCKRWKVDVLQTLVSEFEMEAIRTISLPLAPKEDALICYFESTGVYSVKSRYHVALSETQNQWIQRPFSSFSPLDTFWKLIWSLKVPPKIRHLWWRACKNVLASRENLFRKRCAPSNVYPICQCKIESVEYLLFDCGWVRAVWFGSDLNFKVDCGATQSIEKWLCELVANSKNEEDRAFCLGKVSWIGWFIWKDRNNYIFNHYPVEPSSTLHRARVAMAEYEYVTISPVVSFSHGPSLNLTEVGT</sequence>